<feature type="domain" description="Pyrrolo-quinoline quinone repeat" evidence="5">
    <location>
        <begin position="80"/>
        <end position="233"/>
    </location>
</feature>
<dbReference type="Pfam" id="PF13360">
    <property type="entry name" value="PQQ_2"/>
    <property type="match status" value="2"/>
</dbReference>
<feature type="domain" description="Pyrrolo-quinoline quinone repeat" evidence="5">
    <location>
        <begin position="257"/>
        <end position="406"/>
    </location>
</feature>
<keyword evidence="2" id="KW-0812">Transmembrane</keyword>
<evidence type="ECO:0000259" key="5">
    <source>
        <dbReference type="Pfam" id="PF13360"/>
    </source>
</evidence>
<dbReference type="PANTHER" id="PTHR21419">
    <property type="match status" value="1"/>
</dbReference>
<comment type="subcellular location">
    <subcellularLocation>
        <location evidence="1">Membrane</location>
        <topology evidence="1">Single-pass membrane protein</topology>
    </subcellularLocation>
</comment>
<dbReference type="GeneID" id="79266905"/>
<dbReference type="AlphaFoldDB" id="A0ABD5ZNR1"/>
<evidence type="ECO:0000313" key="6">
    <source>
        <dbReference type="EMBL" id="MFC7235216.1"/>
    </source>
</evidence>
<evidence type="ECO:0000256" key="3">
    <source>
        <dbReference type="ARBA" id="ARBA00022989"/>
    </source>
</evidence>
<evidence type="ECO:0000256" key="1">
    <source>
        <dbReference type="ARBA" id="ARBA00004167"/>
    </source>
</evidence>
<dbReference type="RefSeq" id="WP_276233350.1">
    <property type="nucleotide sequence ID" value="NZ_CP119802.1"/>
</dbReference>
<dbReference type="Gene3D" id="2.130.10.10">
    <property type="entry name" value="YVTN repeat-like/Quinoprotein amine dehydrogenase"/>
    <property type="match status" value="2"/>
</dbReference>
<evidence type="ECO:0000256" key="2">
    <source>
        <dbReference type="ARBA" id="ARBA00022692"/>
    </source>
</evidence>
<dbReference type="InterPro" id="IPR002372">
    <property type="entry name" value="PQQ_rpt_dom"/>
</dbReference>
<dbReference type="SUPFAM" id="SSF50998">
    <property type="entry name" value="Quinoprotein alcohol dehydrogenase-like"/>
    <property type="match status" value="1"/>
</dbReference>
<dbReference type="EMBL" id="JBHTAP010000001">
    <property type="protein sequence ID" value="MFC7235216.1"/>
    <property type="molecule type" value="Genomic_DNA"/>
</dbReference>
<dbReference type="Proteomes" id="UP001596398">
    <property type="component" value="Unassembled WGS sequence"/>
</dbReference>
<protein>
    <submittedName>
        <fullName evidence="6">PQQ-binding-like beta-propeller repeat protein</fullName>
    </submittedName>
</protein>
<evidence type="ECO:0000256" key="4">
    <source>
        <dbReference type="ARBA" id="ARBA00023136"/>
    </source>
</evidence>
<evidence type="ECO:0000313" key="7">
    <source>
        <dbReference type="Proteomes" id="UP001596398"/>
    </source>
</evidence>
<keyword evidence="7" id="KW-1185">Reference proteome</keyword>
<reference evidence="6 7" key="1">
    <citation type="journal article" date="2019" name="Int. J. Syst. Evol. Microbiol.">
        <title>The Global Catalogue of Microorganisms (GCM) 10K type strain sequencing project: providing services to taxonomists for standard genome sequencing and annotation.</title>
        <authorList>
            <consortium name="The Broad Institute Genomics Platform"/>
            <consortium name="The Broad Institute Genome Sequencing Center for Infectious Disease"/>
            <person name="Wu L."/>
            <person name="Ma J."/>
        </authorList>
    </citation>
    <scope>NUCLEOTIDE SEQUENCE [LARGE SCALE GENOMIC DNA]</scope>
    <source>
        <strain evidence="6 7">DT85</strain>
    </source>
</reference>
<gene>
    <name evidence="6" type="ORF">ACFQJ4_07810</name>
</gene>
<sequence length="412" mass="42255">MRRTLALVALLLLAGCLGGSGTPAGGDDLRLVEEWRAGNSSVAGNHHAVAAGTVDGEAVVAVPIGGRAGADGCELLVLDGDGNERWSEPVPADACTIHAVADPAVADFVGDDAPEVIAASTEREAVAYDALTGEAAFRYALSNYGYTRPVVADATGDGAAELVVTDVDGTIAVVRPDGETVWRRPLDAYSWSAPSVADYDADGAPETLVGLGNGTVVAFDRRGRVAWTAPVEGSVTWSADGDVDDDAAREFLAATTDGVVASIDGRNGTVEWTRPLGRLAAVGPPFDGDGDGVVEVYATNATGTLFALDGRDGTVEWTRTLTNGTQMTPPPAAGDVDGDGNRDLVAVTNDGSVSVVDPADGTVRARYTRDALVYAHATLADTDSDGRKEVYVLYGDGRVVALTAQSSNSSSS</sequence>
<keyword evidence="4" id="KW-0472">Membrane</keyword>
<comment type="caution">
    <text evidence="6">The sequence shown here is derived from an EMBL/GenBank/DDBJ whole genome shotgun (WGS) entry which is preliminary data.</text>
</comment>
<dbReference type="PROSITE" id="PS51257">
    <property type="entry name" value="PROKAR_LIPOPROTEIN"/>
    <property type="match status" value="1"/>
</dbReference>
<dbReference type="InterPro" id="IPR045232">
    <property type="entry name" value="FAM234"/>
</dbReference>
<dbReference type="InterPro" id="IPR011047">
    <property type="entry name" value="Quinoprotein_ADH-like_sf"/>
</dbReference>
<accession>A0ABD5ZNR1</accession>
<dbReference type="GO" id="GO:0016020">
    <property type="term" value="C:membrane"/>
    <property type="evidence" value="ECO:0007669"/>
    <property type="project" value="UniProtKB-SubCell"/>
</dbReference>
<keyword evidence="3" id="KW-1133">Transmembrane helix</keyword>
<organism evidence="6 7">
    <name type="scientific">Halosegnis marinus</name>
    <dbReference type="NCBI Taxonomy" id="3034023"/>
    <lineage>
        <taxon>Archaea</taxon>
        <taxon>Methanobacteriati</taxon>
        <taxon>Methanobacteriota</taxon>
        <taxon>Stenosarchaea group</taxon>
        <taxon>Halobacteria</taxon>
        <taxon>Halobacteriales</taxon>
        <taxon>Natronomonadaceae</taxon>
        <taxon>Halosegnis</taxon>
    </lineage>
</organism>
<proteinExistence type="predicted"/>
<dbReference type="PANTHER" id="PTHR21419:SF30">
    <property type="entry name" value="IG-LIKE DOMAIN-CONTAINING PROTEIN"/>
    <property type="match status" value="1"/>
</dbReference>
<dbReference type="InterPro" id="IPR015943">
    <property type="entry name" value="WD40/YVTN_repeat-like_dom_sf"/>
</dbReference>
<name>A0ABD5ZNR1_9EURY</name>